<evidence type="ECO:0000313" key="2">
    <source>
        <dbReference type="Proteomes" id="UP001218034"/>
    </source>
</evidence>
<gene>
    <name evidence="1" type="ORF">SVXNc_0969</name>
</gene>
<sequence>MTNYWIIEVYSDEKANISITSKEEIDALKNMGEIEEWQYASTDEATEDEMIERAEDQGLEHDPW</sequence>
<proteinExistence type="predicted"/>
<dbReference type="Proteomes" id="UP001218034">
    <property type="component" value="Chromosome"/>
</dbReference>
<dbReference type="RefSeq" id="WP_347721793.1">
    <property type="nucleotide sequence ID" value="NZ_CP104395.1"/>
</dbReference>
<dbReference type="EMBL" id="CP104395">
    <property type="protein sequence ID" value="WEL19964.1"/>
    <property type="molecule type" value="Genomic_DNA"/>
</dbReference>
<reference evidence="1 2" key="1">
    <citation type="submission" date="2022-09" db="EMBL/GenBank/DDBJ databases">
        <title>Xylan utilization by haloarchaea-nanohaloarchaea associations.</title>
        <authorList>
            <person name="Yakimov M."/>
        </authorList>
    </citation>
    <scope>NUCLEOTIDE SEQUENCE [LARGE SCALE GENOMIC DNA]</scope>
    <source>
        <strain evidence="1 2">SVXNc</strain>
    </source>
</reference>
<dbReference type="GeneID" id="98291045"/>
<name>A0ABY8CFH6_9ARCH</name>
<accession>A0ABY8CFH6</accession>
<organism evidence="1 2">
    <name type="scientific">Candidatus Nanohalococcus occultus</name>
    <dbReference type="NCBI Taxonomy" id="2978047"/>
    <lineage>
        <taxon>Archaea</taxon>
        <taxon>Candidatus Nanohalarchaeota</taxon>
        <taxon>Candidatus Nanohalarchaeota incertae sedis</taxon>
        <taxon>Candidatus Nanohalococcus</taxon>
    </lineage>
</organism>
<protein>
    <submittedName>
        <fullName evidence="1">Uncharacterized protein</fullName>
    </submittedName>
</protein>
<keyword evidence="2" id="KW-1185">Reference proteome</keyword>
<evidence type="ECO:0000313" key="1">
    <source>
        <dbReference type="EMBL" id="WEL19964.1"/>
    </source>
</evidence>